<dbReference type="PROSITE" id="PS50893">
    <property type="entry name" value="ABC_TRANSPORTER_2"/>
    <property type="match status" value="1"/>
</dbReference>
<evidence type="ECO:0000256" key="4">
    <source>
        <dbReference type="ARBA" id="ARBA00022840"/>
    </source>
</evidence>
<organism evidence="10 11">
    <name type="scientific">Benzoatithermus flavus</name>
    <dbReference type="NCBI Taxonomy" id="3108223"/>
    <lineage>
        <taxon>Bacteria</taxon>
        <taxon>Pseudomonadati</taxon>
        <taxon>Pseudomonadota</taxon>
        <taxon>Alphaproteobacteria</taxon>
        <taxon>Geminicoccales</taxon>
        <taxon>Geminicoccaceae</taxon>
        <taxon>Benzoatithermus</taxon>
    </lineage>
</organism>
<feature type="transmembrane region" description="Helical" evidence="7">
    <location>
        <begin position="261"/>
        <end position="280"/>
    </location>
</feature>
<dbReference type="CDD" id="cd18575">
    <property type="entry name" value="ABC_6TM_bac_exporter_ABCB8_10_like"/>
    <property type="match status" value="1"/>
</dbReference>
<dbReference type="InterPro" id="IPR039421">
    <property type="entry name" value="Type_1_exporter"/>
</dbReference>
<dbReference type="InterPro" id="IPR017871">
    <property type="entry name" value="ABC_transporter-like_CS"/>
</dbReference>
<dbReference type="InterPro" id="IPR003593">
    <property type="entry name" value="AAA+_ATPase"/>
</dbReference>
<keyword evidence="5 7" id="KW-1133">Transmembrane helix</keyword>
<dbReference type="Pfam" id="PF00664">
    <property type="entry name" value="ABC_membrane"/>
    <property type="match status" value="1"/>
</dbReference>
<feature type="transmembrane region" description="Helical" evidence="7">
    <location>
        <begin position="79"/>
        <end position="103"/>
    </location>
</feature>
<keyword evidence="3" id="KW-0547">Nucleotide-binding</keyword>
<reference evidence="10 11" key="1">
    <citation type="submission" date="2024-01" db="EMBL/GenBank/DDBJ databases">
        <title>Multi-omics insights into the function and evolution of sodium benzoate biodegradation pathways in Benzoatithermus flavus gen. nov., sp. nov. from hot spring.</title>
        <authorList>
            <person name="Hu C.-J."/>
            <person name="Li W.-J."/>
        </authorList>
    </citation>
    <scope>NUCLEOTIDE SEQUENCE [LARGE SCALE GENOMIC DNA]</scope>
    <source>
        <strain evidence="10 11">SYSU G07066</strain>
    </source>
</reference>
<sequence>MEGADRSLSQADARRASTRNLGQLRRLSVYLRPYRGHVLGALVALVLASAAVLSLGAGLKHLIDGGFGAGRPQALDHAIEAVAIVIAVLAVATFLRAYLVTWLGERVMADLRRDVYRHVVHLSPGFFETTRTGEVVSRITTDTSVIQTVIGSSVTQALRNLLLLVGGLALLIWTNPRLTGLILVIVPVVVIPIVVIGRRVRRYSREAQDRMADVSGTAEETINAIRTVQSFAQEDRESARFAAATEAAFAAAARYAKARGLLAAVVITLVFGSIAVLLWIGGHDVLAGRISAGDLSAFVFYASVVAGAVGGLSETMGDLQRAAGATERLFELLEARSEITVPAEPVPLPARSQGAIRFERVSFAYPSHPERRILNGLDLDIRPGETVALVGPSGAGKTSVFQLLMRYYDPSEGRILFDGVPITDLDPRAYRSRIGLVPQEPVIFSGDAFMNIRYGRPDASDEEVRAAAEAAVATEFLDRLPDGFSTFLGEKGVRLSGGQRQRIAIARAILRDPAVLLLDEATSALDAENERLVQLALERLMRGRTSLVIAHRLATVLKADRIVVLNEGRVVDQGRHEDLLRRGGLYAKLAELQFNLDRAA</sequence>
<proteinExistence type="predicted"/>
<feature type="transmembrane region" description="Helical" evidence="7">
    <location>
        <begin position="180"/>
        <end position="197"/>
    </location>
</feature>
<keyword evidence="4" id="KW-0067">ATP-binding</keyword>
<evidence type="ECO:0000259" key="8">
    <source>
        <dbReference type="PROSITE" id="PS50893"/>
    </source>
</evidence>
<dbReference type="Pfam" id="PF00005">
    <property type="entry name" value="ABC_tran"/>
    <property type="match status" value="1"/>
</dbReference>
<evidence type="ECO:0000256" key="2">
    <source>
        <dbReference type="ARBA" id="ARBA00022692"/>
    </source>
</evidence>
<dbReference type="Gene3D" id="3.40.50.300">
    <property type="entry name" value="P-loop containing nucleotide triphosphate hydrolases"/>
    <property type="match status" value="1"/>
</dbReference>
<evidence type="ECO:0000256" key="6">
    <source>
        <dbReference type="ARBA" id="ARBA00023136"/>
    </source>
</evidence>
<dbReference type="InterPro" id="IPR011918">
    <property type="entry name" value="ABC_MsbA_ATP-bd"/>
</dbReference>
<comment type="subcellular location">
    <subcellularLocation>
        <location evidence="1">Cell membrane</location>
        <topology evidence="1">Multi-pass membrane protein</topology>
    </subcellularLocation>
</comment>
<accession>A0ABU8XNC9</accession>
<dbReference type="PANTHER" id="PTHR43394:SF1">
    <property type="entry name" value="ATP-BINDING CASSETTE SUB-FAMILY B MEMBER 10, MITOCHONDRIAL"/>
    <property type="match status" value="1"/>
</dbReference>
<keyword evidence="11" id="KW-1185">Reference proteome</keyword>
<dbReference type="PROSITE" id="PS00211">
    <property type="entry name" value="ABC_TRANSPORTER_1"/>
    <property type="match status" value="1"/>
</dbReference>
<evidence type="ECO:0000313" key="11">
    <source>
        <dbReference type="Proteomes" id="UP001375743"/>
    </source>
</evidence>
<feature type="transmembrane region" description="Helical" evidence="7">
    <location>
        <begin position="38"/>
        <end position="59"/>
    </location>
</feature>
<comment type="caution">
    <text evidence="10">The sequence shown here is derived from an EMBL/GenBank/DDBJ whole genome shotgun (WGS) entry which is preliminary data.</text>
</comment>
<feature type="domain" description="ABC transmembrane type-1" evidence="9">
    <location>
        <begin position="39"/>
        <end position="321"/>
    </location>
</feature>
<dbReference type="SUPFAM" id="SSF52540">
    <property type="entry name" value="P-loop containing nucleoside triphosphate hydrolases"/>
    <property type="match status" value="1"/>
</dbReference>
<dbReference type="Gene3D" id="1.20.1560.10">
    <property type="entry name" value="ABC transporter type 1, transmembrane domain"/>
    <property type="match status" value="1"/>
</dbReference>
<dbReference type="PANTHER" id="PTHR43394">
    <property type="entry name" value="ATP-DEPENDENT PERMEASE MDL1, MITOCHONDRIAL"/>
    <property type="match status" value="1"/>
</dbReference>
<evidence type="ECO:0000256" key="1">
    <source>
        <dbReference type="ARBA" id="ARBA00004651"/>
    </source>
</evidence>
<feature type="domain" description="ABC transporter" evidence="8">
    <location>
        <begin position="356"/>
        <end position="592"/>
    </location>
</feature>
<dbReference type="Proteomes" id="UP001375743">
    <property type="component" value="Unassembled WGS sequence"/>
</dbReference>
<evidence type="ECO:0000256" key="7">
    <source>
        <dbReference type="SAM" id="Phobius"/>
    </source>
</evidence>
<gene>
    <name evidence="10" type="ORF">U1T56_05225</name>
</gene>
<dbReference type="EMBL" id="JBBLZC010000004">
    <property type="protein sequence ID" value="MEK0082541.1"/>
    <property type="molecule type" value="Genomic_DNA"/>
</dbReference>
<name>A0ABU8XNC9_9PROT</name>
<dbReference type="SUPFAM" id="SSF90123">
    <property type="entry name" value="ABC transporter transmembrane region"/>
    <property type="match status" value="1"/>
</dbReference>
<keyword evidence="2 7" id="KW-0812">Transmembrane</keyword>
<evidence type="ECO:0000256" key="3">
    <source>
        <dbReference type="ARBA" id="ARBA00022741"/>
    </source>
</evidence>
<dbReference type="RefSeq" id="WP_418158395.1">
    <property type="nucleotide sequence ID" value="NZ_JBBLZC010000004.1"/>
</dbReference>
<keyword evidence="6 7" id="KW-0472">Membrane</keyword>
<evidence type="ECO:0000313" key="10">
    <source>
        <dbReference type="EMBL" id="MEK0082541.1"/>
    </source>
</evidence>
<evidence type="ECO:0000256" key="5">
    <source>
        <dbReference type="ARBA" id="ARBA00022989"/>
    </source>
</evidence>
<dbReference type="InterPro" id="IPR036640">
    <property type="entry name" value="ABC1_TM_sf"/>
</dbReference>
<protein>
    <submittedName>
        <fullName evidence="10">ABC transporter transmembrane domain-containing protein</fullName>
    </submittedName>
</protein>
<dbReference type="PROSITE" id="PS50929">
    <property type="entry name" value="ABC_TM1F"/>
    <property type="match status" value="1"/>
</dbReference>
<dbReference type="InterPro" id="IPR027417">
    <property type="entry name" value="P-loop_NTPase"/>
</dbReference>
<dbReference type="InterPro" id="IPR003439">
    <property type="entry name" value="ABC_transporter-like_ATP-bd"/>
</dbReference>
<feature type="transmembrane region" description="Helical" evidence="7">
    <location>
        <begin position="157"/>
        <end position="174"/>
    </location>
</feature>
<evidence type="ECO:0000259" key="9">
    <source>
        <dbReference type="PROSITE" id="PS50929"/>
    </source>
</evidence>
<feature type="transmembrane region" description="Helical" evidence="7">
    <location>
        <begin position="292"/>
        <end position="312"/>
    </location>
</feature>
<dbReference type="SMART" id="SM00382">
    <property type="entry name" value="AAA"/>
    <property type="match status" value="1"/>
</dbReference>
<dbReference type="InterPro" id="IPR011527">
    <property type="entry name" value="ABC1_TM_dom"/>
</dbReference>
<dbReference type="NCBIfam" id="TIGR02204">
    <property type="entry name" value="MsbA_rel"/>
    <property type="match status" value="1"/>
</dbReference>